<accession>A0A1R3IRZ8</accession>
<dbReference type="Gramene" id="OMO85341">
    <property type="protein sequence ID" value="OMO85341"/>
    <property type="gene ID" value="CCACVL1_10257"/>
</dbReference>
<reference evidence="2 3" key="1">
    <citation type="submission" date="2013-09" db="EMBL/GenBank/DDBJ databases">
        <title>Corchorus capsularis genome sequencing.</title>
        <authorList>
            <person name="Alam M."/>
            <person name="Haque M.S."/>
            <person name="Islam M.S."/>
            <person name="Emdad E.M."/>
            <person name="Islam M.M."/>
            <person name="Ahmed B."/>
            <person name="Halim A."/>
            <person name="Hossen Q.M.M."/>
            <person name="Hossain M.Z."/>
            <person name="Ahmed R."/>
            <person name="Khan M.M."/>
            <person name="Islam R."/>
            <person name="Rashid M.M."/>
            <person name="Khan S.A."/>
            <person name="Rahman M.S."/>
            <person name="Alam M."/>
        </authorList>
    </citation>
    <scope>NUCLEOTIDE SEQUENCE [LARGE SCALE GENOMIC DNA]</scope>
    <source>
        <strain evidence="3">cv. CVL-1</strain>
        <tissue evidence="2">Whole seedling</tissue>
    </source>
</reference>
<protein>
    <submittedName>
        <fullName evidence="2">Uncharacterized protein</fullName>
    </submittedName>
</protein>
<evidence type="ECO:0000313" key="2">
    <source>
        <dbReference type="EMBL" id="OMO85341.1"/>
    </source>
</evidence>
<feature type="compositionally biased region" description="Basic and acidic residues" evidence="1">
    <location>
        <begin position="39"/>
        <end position="50"/>
    </location>
</feature>
<gene>
    <name evidence="2" type="ORF">CCACVL1_10257</name>
</gene>
<sequence length="50" mass="5833">MAQIEAAFKHKRNFELLAKQFARKYSDKLPLFSGSNRGESSEDNRKTEEQ</sequence>
<name>A0A1R3IRZ8_COCAP</name>
<organism evidence="2 3">
    <name type="scientific">Corchorus capsularis</name>
    <name type="common">Jute</name>
    <dbReference type="NCBI Taxonomy" id="210143"/>
    <lineage>
        <taxon>Eukaryota</taxon>
        <taxon>Viridiplantae</taxon>
        <taxon>Streptophyta</taxon>
        <taxon>Embryophyta</taxon>
        <taxon>Tracheophyta</taxon>
        <taxon>Spermatophyta</taxon>
        <taxon>Magnoliopsida</taxon>
        <taxon>eudicotyledons</taxon>
        <taxon>Gunneridae</taxon>
        <taxon>Pentapetalae</taxon>
        <taxon>rosids</taxon>
        <taxon>malvids</taxon>
        <taxon>Malvales</taxon>
        <taxon>Malvaceae</taxon>
        <taxon>Grewioideae</taxon>
        <taxon>Apeibeae</taxon>
        <taxon>Corchorus</taxon>
    </lineage>
</organism>
<feature type="region of interest" description="Disordered" evidence="1">
    <location>
        <begin position="29"/>
        <end position="50"/>
    </location>
</feature>
<dbReference type="Proteomes" id="UP000188268">
    <property type="component" value="Unassembled WGS sequence"/>
</dbReference>
<proteinExistence type="predicted"/>
<dbReference type="EMBL" id="AWWV01009613">
    <property type="protein sequence ID" value="OMO85341.1"/>
    <property type="molecule type" value="Genomic_DNA"/>
</dbReference>
<comment type="caution">
    <text evidence="2">The sequence shown here is derived from an EMBL/GenBank/DDBJ whole genome shotgun (WGS) entry which is preliminary data.</text>
</comment>
<evidence type="ECO:0000313" key="3">
    <source>
        <dbReference type="Proteomes" id="UP000188268"/>
    </source>
</evidence>
<dbReference type="AlphaFoldDB" id="A0A1R3IRZ8"/>
<keyword evidence="3" id="KW-1185">Reference proteome</keyword>
<evidence type="ECO:0000256" key="1">
    <source>
        <dbReference type="SAM" id="MobiDB-lite"/>
    </source>
</evidence>